<comment type="similarity">
    <text evidence="1">Belongs to the peptidase S49 family.</text>
</comment>
<name>A0ABS5WW91_9RHOB</name>
<dbReference type="Proteomes" id="UP000763802">
    <property type="component" value="Unassembled WGS sequence"/>
</dbReference>
<dbReference type="PANTHER" id="PTHR33209:SF1">
    <property type="entry name" value="PEPTIDASE S49 DOMAIN-CONTAINING PROTEIN"/>
    <property type="match status" value="1"/>
</dbReference>
<reference evidence="6 7" key="1">
    <citation type="submission" date="2021-05" db="EMBL/GenBank/DDBJ databases">
        <title>Draft genomes of marine bacteria isolated from model chitin particles.</title>
        <authorList>
            <person name="Datta M.S."/>
            <person name="Schwartzman J.A."/>
            <person name="Cordero O."/>
        </authorList>
    </citation>
    <scope>NUCLEOTIDE SEQUENCE [LARGE SCALE GENOMIC DNA]</scope>
    <source>
        <strain evidence="6 7">4E07</strain>
    </source>
</reference>
<dbReference type="Gene3D" id="6.20.330.10">
    <property type="match status" value="1"/>
</dbReference>
<organism evidence="6 7">
    <name type="scientific">Falsiruegeria litorea</name>
    <dbReference type="NCBI Taxonomy" id="1280831"/>
    <lineage>
        <taxon>Bacteria</taxon>
        <taxon>Pseudomonadati</taxon>
        <taxon>Pseudomonadota</taxon>
        <taxon>Alphaproteobacteria</taxon>
        <taxon>Rhodobacterales</taxon>
        <taxon>Roseobacteraceae</taxon>
        <taxon>Falsiruegeria</taxon>
    </lineage>
</organism>
<evidence type="ECO:0000313" key="6">
    <source>
        <dbReference type="EMBL" id="MBT3143403.1"/>
    </source>
</evidence>
<dbReference type="PROSITE" id="PS50871">
    <property type="entry name" value="C1Q"/>
    <property type="match status" value="1"/>
</dbReference>
<dbReference type="InterPro" id="IPR008983">
    <property type="entry name" value="Tumour_necrosis_fac-like_dom"/>
</dbReference>
<protein>
    <submittedName>
        <fullName evidence="6">S49 family peptidase</fullName>
    </submittedName>
</protein>
<evidence type="ECO:0000256" key="3">
    <source>
        <dbReference type="ARBA" id="ARBA00022801"/>
    </source>
</evidence>
<dbReference type="Pfam" id="PF01343">
    <property type="entry name" value="Peptidase_S49"/>
    <property type="match status" value="1"/>
</dbReference>
<dbReference type="EMBL" id="JAHHDY010000025">
    <property type="protein sequence ID" value="MBT3143403.1"/>
    <property type="molecule type" value="Genomic_DNA"/>
</dbReference>
<dbReference type="InterPro" id="IPR021251">
    <property type="entry name" value="DUF2793"/>
</dbReference>
<dbReference type="CDD" id="cd07022">
    <property type="entry name" value="S49_Sppa_36K_type"/>
    <property type="match status" value="1"/>
</dbReference>
<keyword evidence="3" id="KW-0378">Hydrolase</keyword>
<evidence type="ECO:0000256" key="2">
    <source>
        <dbReference type="ARBA" id="ARBA00022670"/>
    </source>
</evidence>
<dbReference type="InterPro" id="IPR029045">
    <property type="entry name" value="ClpP/crotonase-like_dom_sf"/>
</dbReference>
<evidence type="ECO:0000313" key="7">
    <source>
        <dbReference type="Proteomes" id="UP000763802"/>
    </source>
</evidence>
<dbReference type="InterPro" id="IPR002142">
    <property type="entry name" value="Peptidase_S49"/>
</dbReference>
<dbReference type="PANTHER" id="PTHR33209">
    <property type="entry name" value="PROTEASE 4"/>
    <property type="match status" value="1"/>
</dbReference>
<sequence length="582" mass="61603">MHHAQIAQRAFNTPLMVDPAKALAFLSGLGPRITGQEITFQGLEVDASDQAASSLPARASLFGNDLAQRHRRNGSQPFAMIDGIAVIEIAGTLVHRGAWIGQSSGLTSYEGIAAQLQAALADPAVQGIALDIDSFGGEVAGAFDLADRIRAARAQKPVRAFVTEHALSAGYVLASQADRIILPRTGAVGSIGVVALHTDMSGALDQKGIAVTLIHVGSHKIDANPYQPLPEAIHDQMQRQLEVVRFLFAETVAAGRGDRLSDAAALATEAAVFRGADAIAAGLADEIADPVTGWDLNVALFTDGAWFRLPPRTGWRAWVEEEGLLLAYDGSDWIGTTPASLQNLALLGVGTTADTANPFSAKLNAALWTAKTTGEGGTGDLFYTMNKEAAGDDLGLTLQTGFVTKALLGLFGSEKFRLAVSPDGSTFFDGLIVDNTSGIVDQPQLPRFKAYTDYDNYVGVGTWTKIALNNTEYNDQGCFDAGTNLFTAPVDGTYLFGATLLYKINSSTSARMRGRLVLNGATEIRGSFGEISATHVSLATAIWLQTMVPLSAGDTVELQGYFRAQDGYFAAEHTSFWGAKIG</sequence>
<dbReference type="InterPro" id="IPR033855">
    <property type="entry name" value="Protein_C"/>
</dbReference>
<keyword evidence="4" id="KW-0720">Serine protease</keyword>
<dbReference type="Gene3D" id="2.60.120.40">
    <property type="match status" value="1"/>
</dbReference>
<comment type="caution">
    <text evidence="6">The sequence shown here is derived from an EMBL/GenBank/DDBJ whole genome shotgun (WGS) entry which is preliminary data.</text>
</comment>
<feature type="domain" description="C1q" evidence="5">
    <location>
        <begin position="443"/>
        <end position="582"/>
    </location>
</feature>
<dbReference type="Gene3D" id="3.90.226.10">
    <property type="entry name" value="2-enoyl-CoA Hydratase, Chain A, domain 1"/>
    <property type="match status" value="1"/>
</dbReference>
<accession>A0ABS5WW91</accession>
<evidence type="ECO:0000259" key="5">
    <source>
        <dbReference type="PROSITE" id="PS50871"/>
    </source>
</evidence>
<keyword evidence="7" id="KW-1185">Reference proteome</keyword>
<dbReference type="InterPro" id="IPR001073">
    <property type="entry name" value="C1q_dom"/>
</dbReference>
<evidence type="ECO:0000256" key="4">
    <source>
        <dbReference type="ARBA" id="ARBA00022825"/>
    </source>
</evidence>
<dbReference type="SUPFAM" id="SSF49842">
    <property type="entry name" value="TNF-like"/>
    <property type="match status" value="1"/>
</dbReference>
<dbReference type="Pfam" id="PF10983">
    <property type="entry name" value="DUF2793"/>
    <property type="match status" value="1"/>
</dbReference>
<gene>
    <name evidence="6" type="ORF">KL867_20285</name>
</gene>
<keyword evidence="2" id="KW-0645">Protease</keyword>
<dbReference type="SUPFAM" id="SSF52096">
    <property type="entry name" value="ClpP/crotonase"/>
    <property type="match status" value="1"/>
</dbReference>
<proteinExistence type="inferred from homology"/>
<evidence type="ECO:0000256" key="1">
    <source>
        <dbReference type="ARBA" id="ARBA00008683"/>
    </source>
</evidence>